<feature type="domain" description="Amidohydrolase 3" evidence="1">
    <location>
        <begin position="59"/>
        <end position="528"/>
    </location>
</feature>
<dbReference type="Gene3D" id="3.30.1490.130">
    <property type="entry name" value="D-aminoacylase. Domain 3"/>
    <property type="match status" value="1"/>
</dbReference>
<evidence type="ECO:0000313" key="3">
    <source>
        <dbReference type="Proteomes" id="UP000702544"/>
    </source>
</evidence>
<dbReference type="SUPFAM" id="SSF51556">
    <property type="entry name" value="Metallo-dependent hydrolases"/>
    <property type="match status" value="1"/>
</dbReference>
<dbReference type="EMBL" id="JAACAK010000026">
    <property type="protein sequence ID" value="NIR74124.1"/>
    <property type="molecule type" value="Genomic_DNA"/>
</dbReference>
<dbReference type="Gene3D" id="2.30.40.10">
    <property type="entry name" value="Urease, subunit C, domain 1"/>
    <property type="match status" value="1"/>
</dbReference>
<dbReference type="Proteomes" id="UP000702544">
    <property type="component" value="Unassembled WGS sequence"/>
</dbReference>
<dbReference type="InterPro" id="IPR023100">
    <property type="entry name" value="D-aminoacylase_insert_dom_sf"/>
</dbReference>
<organism evidence="2 3">
    <name type="scientific">Candidatus Kutchimonas denitrificans</name>
    <dbReference type="NCBI Taxonomy" id="3056748"/>
    <lineage>
        <taxon>Bacteria</taxon>
        <taxon>Pseudomonadati</taxon>
        <taxon>Gemmatimonadota</taxon>
        <taxon>Gemmatimonadia</taxon>
        <taxon>Candidatus Palauibacterales</taxon>
        <taxon>Candidatus Palauibacteraceae</taxon>
        <taxon>Candidatus Kutchimonas</taxon>
    </lineage>
</organism>
<evidence type="ECO:0000313" key="2">
    <source>
        <dbReference type="EMBL" id="NIR74124.1"/>
    </source>
</evidence>
<proteinExistence type="predicted"/>
<name>A0AAE4Z5F5_9BACT</name>
<dbReference type="GO" id="GO:0005829">
    <property type="term" value="C:cytosol"/>
    <property type="evidence" value="ECO:0007669"/>
    <property type="project" value="TreeGrafter"/>
</dbReference>
<accession>A0AAE4Z5F5</accession>
<dbReference type="SUPFAM" id="SSF51338">
    <property type="entry name" value="Composite domain of metallo-dependent hydrolases"/>
    <property type="match status" value="1"/>
</dbReference>
<sequence>MVLALFVWACGGSAEYDVLIRGGTLYDGAGGPGYVADLAIAGDTIAAIGSLEDAAAPVEIDAGGLAVTPGFINMLSWATESLIEDGRSQSDIRQGVTLEVFGEGWSMGPLNEEMKREEREQQGDIEYAIEWTTLGEYLDYLEAKGVSTNVASFVGATTVRVHVLGYEDRPPTAEELDRMRDLVRQAMEDGALGLGSSLIYAPAFYASTDELIALAEVAGEYGGMYISHIRSEGNRLLEAMDELVTIARAADVAAEIYHLKAAGQANWDKLDEVFRRVEAARAEGLRITADMYTYTAGATGLDAAMPPWVQEGGHDEWVRRLQDPEIRERVRREMTRPSDDWENLYLAAGTPSNVVLVGFKSESLKRYTGMTLAEVAAERRSSPEETAMDLVIEDDSRVEAVYFLMSEENVAKKIARPWMSFGSDAASLGPVGVFLESNPHPRAYGNFARLLGKYVREEGVIPLEEAIRRLTSMPAANLGIERRGLLAPGHFADVVVFDPGTIIDHATFADPHRYATGVRHVFVNGVQVLDNGEHTGALPGRAVRRGEK</sequence>
<dbReference type="CDD" id="cd01297">
    <property type="entry name" value="D-aminoacylase"/>
    <property type="match status" value="1"/>
</dbReference>
<dbReference type="Gene3D" id="3.20.20.140">
    <property type="entry name" value="Metal-dependent hydrolases"/>
    <property type="match status" value="1"/>
</dbReference>
<dbReference type="InterPro" id="IPR050378">
    <property type="entry name" value="Metallo-dep_Hydrolases_sf"/>
</dbReference>
<dbReference type="InterPro" id="IPR013108">
    <property type="entry name" value="Amidohydro_3"/>
</dbReference>
<comment type="caution">
    <text evidence="2">The sequence shown here is derived from an EMBL/GenBank/DDBJ whole genome shotgun (WGS) entry which is preliminary data.</text>
</comment>
<dbReference type="GO" id="GO:0016812">
    <property type="term" value="F:hydrolase activity, acting on carbon-nitrogen (but not peptide) bonds, in cyclic amides"/>
    <property type="evidence" value="ECO:0007669"/>
    <property type="project" value="TreeGrafter"/>
</dbReference>
<protein>
    <submittedName>
        <fullName evidence="2">D-aminoacylase</fullName>
    </submittedName>
</protein>
<gene>
    <name evidence="2" type="ORF">GWO12_03290</name>
</gene>
<dbReference type="PANTHER" id="PTHR11647:SF1">
    <property type="entry name" value="COLLAPSIN RESPONSE MEDIATOR PROTEIN"/>
    <property type="match status" value="1"/>
</dbReference>
<dbReference type="InterPro" id="IPR032466">
    <property type="entry name" value="Metal_Hydrolase"/>
</dbReference>
<dbReference type="PANTHER" id="PTHR11647">
    <property type="entry name" value="HYDRANTOINASE/DIHYDROPYRIMIDINASE FAMILY MEMBER"/>
    <property type="match status" value="1"/>
</dbReference>
<evidence type="ECO:0000259" key="1">
    <source>
        <dbReference type="Pfam" id="PF07969"/>
    </source>
</evidence>
<dbReference type="GO" id="GO:0016811">
    <property type="term" value="F:hydrolase activity, acting on carbon-nitrogen (but not peptide) bonds, in linear amides"/>
    <property type="evidence" value="ECO:0007669"/>
    <property type="project" value="InterPro"/>
</dbReference>
<dbReference type="InterPro" id="IPR011059">
    <property type="entry name" value="Metal-dep_hydrolase_composite"/>
</dbReference>
<dbReference type="Pfam" id="PF07969">
    <property type="entry name" value="Amidohydro_3"/>
    <property type="match status" value="1"/>
</dbReference>
<dbReference type="AlphaFoldDB" id="A0AAE4Z5F5"/>
<reference evidence="2 3" key="1">
    <citation type="submission" date="2020-01" db="EMBL/GenBank/DDBJ databases">
        <title>Genomes assembled from Gulf of Kutch pelagic sediment metagenomes.</title>
        <authorList>
            <person name="Chandrashekar M."/>
            <person name="Mahajan M.S."/>
            <person name="Dave K.J."/>
            <person name="Vatsa P."/>
            <person name="Nathani N.M."/>
        </authorList>
    </citation>
    <scope>NUCLEOTIDE SEQUENCE [LARGE SCALE GENOMIC DNA]</scope>
    <source>
        <strain evidence="2">KS3-K002</strain>
    </source>
</reference>